<name>A0A1Y3UCG5_9FIRM</name>
<dbReference type="EMBL" id="NFHM01000004">
    <property type="protein sequence ID" value="OUN44868.1"/>
    <property type="molecule type" value="Genomic_DNA"/>
</dbReference>
<dbReference type="RefSeq" id="WP_087988834.1">
    <property type="nucleotide sequence ID" value="NZ_NFHM01000004.1"/>
</dbReference>
<accession>A0A1Y3UCG5</accession>
<protein>
    <recommendedName>
        <fullName evidence="3">Restriction endonuclease</fullName>
    </recommendedName>
</protein>
<organism evidence="1 2">
    <name type="scientific">Anaerotignum lactatifermentans</name>
    <dbReference type="NCBI Taxonomy" id="160404"/>
    <lineage>
        <taxon>Bacteria</taxon>
        <taxon>Bacillati</taxon>
        <taxon>Bacillota</taxon>
        <taxon>Clostridia</taxon>
        <taxon>Lachnospirales</taxon>
        <taxon>Anaerotignaceae</taxon>
        <taxon>Anaerotignum</taxon>
    </lineage>
</organism>
<proteinExistence type="predicted"/>
<evidence type="ECO:0008006" key="3">
    <source>
        <dbReference type="Google" id="ProtNLM"/>
    </source>
</evidence>
<sequence>MKYPAIVPVPPTGKEHITDEKGNPVSSLLDFWRWAHSDLMGNAERGILAEYLVACALDIPRNVRGLWDRYDLITPEGITIEVKSSGYLQSWGQEHLSTISFGIAPTLGWDDKTNTYETESKRQAQVYVFCVHHQEQETANPLDTSQWTFYVLPTKILNEKVGTQKKISLSSLKKLGAIPTSFRELHQIIHEIK</sequence>
<evidence type="ECO:0000313" key="1">
    <source>
        <dbReference type="EMBL" id="OUN44868.1"/>
    </source>
</evidence>
<reference evidence="2" key="1">
    <citation type="submission" date="2017-04" db="EMBL/GenBank/DDBJ databases">
        <title>Function of individual gut microbiota members based on whole genome sequencing of pure cultures obtained from chicken caecum.</title>
        <authorList>
            <person name="Medvecky M."/>
            <person name="Cejkova D."/>
            <person name="Polansky O."/>
            <person name="Karasova D."/>
            <person name="Kubasova T."/>
            <person name="Cizek A."/>
            <person name="Rychlik I."/>
        </authorList>
    </citation>
    <scope>NUCLEOTIDE SEQUENCE [LARGE SCALE GENOMIC DNA]</scope>
    <source>
        <strain evidence="2">An75</strain>
    </source>
</reference>
<evidence type="ECO:0000313" key="2">
    <source>
        <dbReference type="Proteomes" id="UP000195455"/>
    </source>
</evidence>
<comment type="caution">
    <text evidence="1">The sequence shown here is derived from an EMBL/GenBank/DDBJ whole genome shotgun (WGS) entry which is preliminary data.</text>
</comment>
<dbReference type="AlphaFoldDB" id="A0A1Y3UCG5"/>
<gene>
    <name evidence="1" type="ORF">B5G26_04305</name>
</gene>
<dbReference type="Proteomes" id="UP000195455">
    <property type="component" value="Unassembled WGS sequence"/>
</dbReference>